<protein>
    <submittedName>
        <fullName evidence="2">Uncharacterized protein</fullName>
    </submittedName>
</protein>
<accession>A0A565BNQ7</accession>
<gene>
    <name evidence="2" type="ORF">ANE_LOCUS13650</name>
</gene>
<name>A0A565BNQ7_9BRAS</name>
<comment type="caution">
    <text evidence="2">The sequence shown here is derived from an EMBL/GenBank/DDBJ whole genome shotgun (WGS) entry which is preliminary data.</text>
</comment>
<evidence type="ECO:0000313" key="2">
    <source>
        <dbReference type="EMBL" id="VVB03206.1"/>
    </source>
</evidence>
<dbReference type="Proteomes" id="UP000489600">
    <property type="component" value="Unassembled WGS sequence"/>
</dbReference>
<organism evidence="2 3">
    <name type="scientific">Arabis nemorensis</name>
    <dbReference type="NCBI Taxonomy" id="586526"/>
    <lineage>
        <taxon>Eukaryota</taxon>
        <taxon>Viridiplantae</taxon>
        <taxon>Streptophyta</taxon>
        <taxon>Embryophyta</taxon>
        <taxon>Tracheophyta</taxon>
        <taxon>Spermatophyta</taxon>
        <taxon>Magnoliopsida</taxon>
        <taxon>eudicotyledons</taxon>
        <taxon>Gunneridae</taxon>
        <taxon>Pentapetalae</taxon>
        <taxon>rosids</taxon>
        <taxon>malvids</taxon>
        <taxon>Brassicales</taxon>
        <taxon>Brassicaceae</taxon>
        <taxon>Arabideae</taxon>
        <taxon>Arabis</taxon>
    </lineage>
</organism>
<dbReference type="AlphaFoldDB" id="A0A565BNQ7"/>
<feature type="region of interest" description="Disordered" evidence="1">
    <location>
        <begin position="66"/>
        <end position="91"/>
    </location>
</feature>
<keyword evidence="3" id="KW-1185">Reference proteome</keyword>
<dbReference type="EMBL" id="CABITT030000004">
    <property type="protein sequence ID" value="VVB03206.1"/>
    <property type="molecule type" value="Genomic_DNA"/>
</dbReference>
<reference evidence="2" key="1">
    <citation type="submission" date="2019-07" db="EMBL/GenBank/DDBJ databases">
        <authorList>
            <person name="Dittberner H."/>
        </authorList>
    </citation>
    <scope>NUCLEOTIDE SEQUENCE [LARGE SCALE GENOMIC DNA]</scope>
</reference>
<evidence type="ECO:0000313" key="3">
    <source>
        <dbReference type="Proteomes" id="UP000489600"/>
    </source>
</evidence>
<sequence length="199" mass="22352">MPDEITKTKLNLFYAAACSFAKITHLSARQFHQSKSGRSQTFSGVPRRTIIPLVVFNAPHCTSTLPQILNKHAPPRPNPGHPRRPHLSAPLSFPLHHEKSKAWAWPISRLGLLSFSSPSSTPTPSKPRSFSSRFGEKTTSISFSFRKRSIQSPSQFWEIDCKNSAFGIISSKISPLASIVKRNRILFGFSNHEDRFQID</sequence>
<evidence type="ECO:0000256" key="1">
    <source>
        <dbReference type="SAM" id="MobiDB-lite"/>
    </source>
</evidence>
<proteinExistence type="predicted"/>